<reference evidence="1" key="1">
    <citation type="submission" date="2020-11" db="EMBL/GenBank/DDBJ databases">
        <authorList>
            <person name="Whiteford S."/>
        </authorList>
    </citation>
    <scope>NUCLEOTIDE SEQUENCE</scope>
</reference>
<evidence type="ECO:0000313" key="2">
    <source>
        <dbReference type="Proteomes" id="UP000653454"/>
    </source>
</evidence>
<protein>
    <submittedName>
        <fullName evidence="1">(diamondback moth) hypothetical protein</fullName>
    </submittedName>
</protein>
<comment type="caution">
    <text evidence="1">The sequence shown here is derived from an EMBL/GenBank/DDBJ whole genome shotgun (WGS) entry which is preliminary data.</text>
</comment>
<keyword evidence="2" id="KW-1185">Reference proteome</keyword>
<dbReference type="Proteomes" id="UP000653454">
    <property type="component" value="Unassembled WGS sequence"/>
</dbReference>
<name>A0A8S4FM95_PLUXY</name>
<evidence type="ECO:0000313" key="1">
    <source>
        <dbReference type="EMBL" id="CAG9129085.1"/>
    </source>
</evidence>
<proteinExistence type="predicted"/>
<sequence length="195" mass="21143">MIFPSNKASATSVICPKSCRVCSYSSANAESCSNLSLSVLMLFSMCLVSSSVVNRISGHSLLGLTSTRCLYLRNIFETLSELSAFFESMLSSLSSFSEVVKSDIMMVSSVVLTLSTDCLSLFASIRNLLHSFSTSFTLFELWLLNVLTAVTCLFKVSIKVIISSLTSVISIISCNVKIYSLMALIRSVSCGEVEP</sequence>
<dbReference type="AlphaFoldDB" id="A0A8S4FM95"/>
<accession>A0A8S4FM95</accession>
<dbReference type="EMBL" id="CAJHNJ030000037">
    <property type="protein sequence ID" value="CAG9129085.1"/>
    <property type="molecule type" value="Genomic_DNA"/>
</dbReference>
<gene>
    <name evidence="1" type="ORF">PLXY2_LOCUS9393</name>
</gene>
<organism evidence="1 2">
    <name type="scientific">Plutella xylostella</name>
    <name type="common">Diamondback moth</name>
    <name type="synonym">Plutella maculipennis</name>
    <dbReference type="NCBI Taxonomy" id="51655"/>
    <lineage>
        <taxon>Eukaryota</taxon>
        <taxon>Metazoa</taxon>
        <taxon>Ecdysozoa</taxon>
        <taxon>Arthropoda</taxon>
        <taxon>Hexapoda</taxon>
        <taxon>Insecta</taxon>
        <taxon>Pterygota</taxon>
        <taxon>Neoptera</taxon>
        <taxon>Endopterygota</taxon>
        <taxon>Lepidoptera</taxon>
        <taxon>Glossata</taxon>
        <taxon>Ditrysia</taxon>
        <taxon>Yponomeutoidea</taxon>
        <taxon>Plutellidae</taxon>
        <taxon>Plutella</taxon>
    </lineage>
</organism>